<sequence>MSVQVRWFGGAAEAAGVEEEQVPEGLLSAVLAATVERHGDAVARVLPRCAVLVDGRNAQGEDPQVPTGSVVDVLPPFAGG</sequence>
<dbReference type="AlphaFoldDB" id="A0A176QDZ5"/>
<dbReference type="Proteomes" id="UP000271708">
    <property type="component" value="Chromosome"/>
</dbReference>
<dbReference type="SUPFAM" id="SSF54285">
    <property type="entry name" value="MoaD/ThiS"/>
    <property type="match status" value="1"/>
</dbReference>
<accession>A0A176QDZ5</accession>
<dbReference type="InterPro" id="IPR003749">
    <property type="entry name" value="ThiS/MoaD-like"/>
</dbReference>
<reference evidence="2" key="3">
    <citation type="submission" date="2019-11" db="EMBL/GenBank/DDBJ databases">
        <authorList>
            <person name="Zhao Q."/>
        </authorList>
    </citation>
    <scope>NUCLEOTIDE SEQUENCE</scope>
    <source>
        <strain evidence="2">M714</strain>
    </source>
</reference>
<dbReference type="OrthoDB" id="4331766at2"/>
<dbReference type="EMBL" id="CP044548">
    <property type="protein sequence ID" value="QFQ29805.1"/>
    <property type="molecule type" value="Genomic_DNA"/>
</dbReference>
<evidence type="ECO:0000313" key="4">
    <source>
        <dbReference type="Proteomes" id="UP000271708"/>
    </source>
</evidence>
<dbReference type="Proteomes" id="UP000076976">
    <property type="component" value="Unassembled WGS sequence"/>
</dbReference>
<proteinExistence type="predicted"/>
<dbReference type="InterPro" id="IPR016155">
    <property type="entry name" value="Mopterin_synth/thiamin_S_b"/>
</dbReference>
<dbReference type="STRING" id="262209.AWH69_07725"/>
<gene>
    <name evidence="1" type="ORF">AWH69_07725</name>
    <name evidence="2" type="ORF">EEW87_004855</name>
</gene>
<evidence type="ECO:0000313" key="2">
    <source>
        <dbReference type="EMBL" id="QFQ29805.1"/>
    </source>
</evidence>
<name>A0A176QDZ5_9MICO</name>
<reference evidence="1 3" key="1">
    <citation type="submission" date="2016-01" db="EMBL/GenBank/DDBJ databases">
        <title>Janibacter melonis strain CD11_4 genome sequencing and assembly.</title>
        <authorList>
            <person name="Nair G.R."/>
            <person name="Kaur G."/>
            <person name="Chander A.M."/>
            <person name="Mayilraj S."/>
        </authorList>
    </citation>
    <scope>NUCLEOTIDE SEQUENCE [LARGE SCALE GENOMIC DNA]</scope>
    <source>
        <strain evidence="1 3">CD11-4</strain>
    </source>
</reference>
<dbReference type="EMBL" id="LQZG01000002">
    <property type="protein sequence ID" value="OAB87902.1"/>
    <property type="molecule type" value="Genomic_DNA"/>
</dbReference>
<dbReference type="InterPro" id="IPR012675">
    <property type="entry name" value="Beta-grasp_dom_sf"/>
</dbReference>
<evidence type="ECO:0000313" key="1">
    <source>
        <dbReference type="EMBL" id="OAB87902.1"/>
    </source>
</evidence>
<dbReference type="Pfam" id="PF02597">
    <property type="entry name" value="ThiS"/>
    <property type="match status" value="1"/>
</dbReference>
<organism evidence="1 3">
    <name type="scientific">Janibacter melonis</name>
    <dbReference type="NCBI Taxonomy" id="262209"/>
    <lineage>
        <taxon>Bacteria</taxon>
        <taxon>Bacillati</taxon>
        <taxon>Actinomycetota</taxon>
        <taxon>Actinomycetes</taxon>
        <taxon>Micrococcales</taxon>
        <taxon>Intrasporangiaceae</taxon>
        <taxon>Janibacter</taxon>
    </lineage>
</organism>
<dbReference type="Gene3D" id="3.10.20.30">
    <property type="match status" value="1"/>
</dbReference>
<dbReference type="KEGG" id="jme:EEW87_004855"/>
<protein>
    <submittedName>
        <fullName evidence="2">MoaD/ThiS family protein</fullName>
    </submittedName>
    <submittedName>
        <fullName evidence="1">Molybdopterin synthase sulfur carrier subunit</fullName>
    </submittedName>
</protein>
<dbReference type="GeneID" id="59160479"/>
<evidence type="ECO:0000313" key="3">
    <source>
        <dbReference type="Proteomes" id="UP000076976"/>
    </source>
</evidence>
<dbReference type="RefSeq" id="WP_068273741.1">
    <property type="nucleotide sequence ID" value="NZ_BAAAKD010000027.1"/>
</dbReference>
<keyword evidence="3" id="KW-1185">Reference proteome</keyword>
<reference evidence="2 4" key="2">
    <citation type="submission" date="2019-09" db="EMBL/GenBank/DDBJ databases">
        <title>Complete Genome Sequence of Janibacter melonis M714 with both human health impact and industrial applications.</title>
        <authorList>
            <person name="Jin M."/>
            <person name="Zhao Q.R."/>
        </authorList>
    </citation>
    <scope>NUCLEOTIDE SEQUENCE [LARGE SCALE GENOMIC DNA]</scope>
    <source>
        <strain evidence="2 4">M714</strain>
    </source>
</reference>